<comment type="caution">
    <text evidence="2">The sequence shown here is derived from an EMBL/GenBank/DDBJ whole genome shotgun (WGS) entry which is preliminary data.</text>
</comment>
<evidence type="ECO:0000313" key="2">
    <source>
        <dbReference type="EMBL" id="MPM14163.1"/>
    </source>
</evidence>
<evidence type="ECO:0008006" key="3">
    <source>
        <dbReference type="Google" id="ProtNLM"/>
    </source>
</evidence>
<keyword evidence="1" id="KW-0732">Signal</keyword>
<dbReference type="EMBL" id="VSSQ01002235">
    <property type="protein sequence ID" value="MPM14163.1"/>
    <property type="molecule type" value="Genomic_DNA"/>
</dbReference>
<protein>
    <recommendedName>
        <fullName evidence="3">Curli production assembly/transport component CsgF</fullName>
    </recommendedName>
</protein>
<dbReference type="InterPro" id="IPR018893">
    <property type="entry name" value="T8SS_CsgF"/>
</dbReference>
<gene>
    <name evidence="2" type="ORF">SDC9_60523</name>
</gene>
<dbReference type="Pfam" id="PF10614">
    <property type="entry name" value="CsgF"/>
    <property type="match status" value="1"/>
</dbReference>
<sequence length="141" mass="15744">MDHMKILYNVLVFFLLLAGVKGVAQDFVYTPKNPAFGGNPYNYSWLLSSAQAQNTHTDESYLYEQTKTDPMKDFAESLNQQILSQLARKIIANQFGEEALTSGTYILGNYQIEIGTQSDGIRINILDKESGSSTTVSVPYM</sequence>
<proteinExistence type="predicted"/>
<dbReference type="AlphaFoldDB" id="A0A644XIX2"/>
<name>A0A644XIX2_9ZZZZ</name>
<evidence type="ECO:0000256" key="1">
    <source>
        <dbReference type="ARBA" id="ARBA00022729"/>
    </source>
</evidence>
<accession>A0A644XIX2</accession>
<reference evidence="2" key="1">
    <citation type="submission" date="2019-08" db="EMBL/GenBank/DDBJ databases">
        <authorList>
            <person name="Kucharzyk K."/>
            <person name="Murdoch R.W."/>
            <person name="Higgins S."/>
            <person name="Loffler F."/>
        </authorList>
    </citation>
    <scope>NUCLEOTIDE SEQUENCE</scope>
</reference>
<organism evidence="2">
    <name type="scientific">bioreactor metagenome</name>
    <dbReference type="NCBI Taxonomy" id="1076179"/>
    <lineage>
        <taxon>unclassified sequences</taxon>
        <taxon>metagenomes</taxon>
        <taxon>ecological metagenomes</taxon>
    </lineage>
</organism>